<dbReference type="PANTHER" id="PTHR21450:SF17">
    <property type="entry name" value="OS09G0542500 PROTEIN"/>
    <property type="match status" value="1"/>
</dbReference>
<reference evidence="3 4" key="1">
    <citation type="journal article" date="2019" name="Nat. Plants">
        <title>Stout camphor tree genome fills gaps in understanding of flowering plant genome evolution.</title>
        <authorList>
            <person name="Chaw S.M."/>
            <person name="Liu Y.C."/>
            <person name="Wu Y.W."/>
            <person name="Wang H.Y."/>
            <person name="Lin C.I."/>
            <person name="Wu C.S."/>
            <person name="Ke H.M."/>
            <person name="Chang L.Y."/>
            <person name="Hsu C.Y."/>
            <person name="Yang H.T."/>
            <person name="Sudianto E."/>
            <person name="Hsu M.H."/>
            <person name="Wu K.P."/>
            <person name="Wang L.N."/>
            <person name="Leebens-Mack J.H."/>
            <person name="Tsai I.J."/>
        </authorList>
    </citation>
    <scope>NUCLEOTIDE SEQUENCE [LARGE SCALE GENOMIC DNA]</scope>
    <source>
        <strain evidence="4">cv. Chaw 1501</strain>
        <tissue evidence="3">Young leaves</tissue>
    </source>
</reference>
<organism evidence="3 4">
    <name type="scientific">Cinnamomum micranthum f. kanehirae</name>
    <dbReference type="NCBI Taxonomy" id="337451"/>
    <lineage>
        <taxon>Eukaryota</taxon>
        <taxon>Viridiplantae</taxon>
        <taxon>Streptophyta</taxon>
        <taxon>Embryophyta</taxon>
        <taxon>Tracheophyta</taxon>
        <taxon>Spermatophyta</taxon>
        <taxon>Magnoliopsida</taxon>
        <taxon>Magnoliidae</taxon>
        <taxon>Laurales</taxon>
        <taxon>Lauraceae</taxon>
        <taxon>Cinnamomum</taxon>
    </lineage>
</organism>
<proteinExistence type="predicted"/>
<feature type="domain" description="DUF632" evidence="1">
    <location>
        <begin position="249"/>
        <end position="601"/>
    </location>
</feature>
<evidence type="ECO:0000313" key="4">
    <source>
        <dbReference type="Proteomes" id="UP000283530"/>
    </source>
</evidence>
<keyword evidence="4" id="KW-1185">Reference proteome</keyword>
<dbReference type="Pfam" id="PF04782">
    <property type="entry name" value="DUF632"/>
    <property type="match status" value="1"/>
</dbReference>
<evidence type="ECO:0000313" key="3">
    <source>
        <dbReference type="EMBL" id="RWR90693.1"/>
    </source>
</evidence>
<dbReference type="InterPro" id="IPR006868">
    <property type="entry name" value="DUF630"/>
</dbReference>
<evidence type="ECO:0000259" key="2">
    <source>
        <dbReference type="Pfam" id="PF04783"/>
    </source>
</evidence>
<dbReference type="Proteomes" id="UP000283530">
    <property type="component" value="Unassembled WGS sequence"/>
</dbReference>
<dbReference type="STRING" id="337451.A0A3S3P0X0"/>
<feature type="domain" description="DUF630" evidence="2">
    <location>
        <begin position="3"/>
        <end position="62"/>
    </location>
</feature>
<protein>
    <submittedName>
        <fullName evidence="3">Nitrate regulatory gene2-like protein isoform X1</fullName>
    </submittedName>
</protein>
<accession>A0A3S3P0X0</accession>
<dbReference type="AlphaFoldDB" id="A0A3S3P0X0"/>
<dbReference type="OrthoDB" id="1893612at2759"/>
<comment type="caution">
    <text evidence="3">The sequence shown here is derived from an EMBL/GenBank/DDBJ whole genome shotgun (WGS) entry which is preliminary data.</text>
</comment>
<gene>
    <name evidence="3" type="ORF">CKAN_01980000</name>
</gene>
<sequence length="749" mass="84921">MGGCSASKLDQEEDDVVFLCRERKRLLKSAVDRRYLLADSHCKYLHSLHTVAAAIRLFVARHTSPSSPFLITFPPPPSSPISKQNQQIDLAPEPLPGITHQSSSSSSMCSCSEDEEEVGEEVEMGRDHQMGCGYSCSGNGAPVPSPPRDFGWDFFNPFEGVRVEPVEMMMGGLSRGSDEDLRVVREEEGIPELEEEEEEEGKGKVVAEVGVDGVEMVKLGNETGRKEEVEQPQSKGLTVIDTPARERELMDALKDVEDHFIRAYDSGKEVSRMLEANRVHLQSGLEEIKEVGKDLVHEILVDLAHYNEIILFDLSLVNAENSSKLIQAITWHQSSSSRSSSYKSYLASSSNDSTWTEYNNDLFYDNGGMESGSHSSTLGRLYAWEKKLYDEVKEGDRTRRIYERKCAKLRNQDVRGDDPRTVGKTRASVKDLYTRIWVALRTAESISNKIQKLRDEELHPQLIELLKGLKKTWKVMLESHETQHQIMFEVKSFTSSAYGRFCGDTHRHATLQLEAELQNWRACFMGYIAAQRSYVEALDGWLSKFIIPEVEFYSRGRSSVLTYGIGAPPLLVMCHDWLTSLGKLPDKAVTYSIKSFSKDVRALWIQQGEEQQQKRKVDGLAKELDRKVLAFQSTENRILESKLSETKVEPDMRHRVEYLAGRKDLLDMFRKRLDTEKSNHHDCMQETERIMLNGFQTGLTSLFESLTDFSKASLNMFDELVVYSEKTMTSNENGTKPSCIEGCQVEVDS</sequence>
<name>A0A3S3P0X0_9MAGN</name>
<dbReference type="PANTHER" id="PTHR21450">
    <property type="entry name" value="PROTEIN ALTERED PHOSPHATE STARVATION RESPONSE 1"/>
    <property type="match status" value="1"/>
</dbReference>
<dbReference type="Pfam" id="PF04783">
    <property type="entry name" value="DUF630"/>
    <property type="match status" value="1"/>
</dbReference>
<evidence type="ECO:0000259" key="1">
    <source>
        <dbReference type="Pfam" id="PF04782"/>
    </source>
</evidence>
<dbReference type="EMBL" id="QPKB01000008">
    <property type="protein sequence ID" value="RWR90693.1"/>
    <property type="molecule type" value="Genomic_DNA"/>
</dbReference>
<dbReference type="InterPro" id="IPR006867">
    <property type="entry name" value="DUF632"/>
</dbReference>